<dbReference type="Gene3D" id="2.40.440.10">
    <property type="entry name" value="L,D-transpeptidase catalytic domain-like"/>
    <property type="match status" value="1"/>
</dbReference>
<comment type="pathway">
    <text evidence="1 7">Cell wall biogenesis; peptidoglycan biosynthesis.</text>
</comment>
<feature type="active site" description="Nucleophile" evidence="7">
    <location>
        <position position="218"/>
    </location>
</feature>
<dbReference type="InterPro" id="IPR005490">
    <property type="entry name" value="LD_TPept_cat_dom"/>
</dbReference>
<evidence type="ECO:0000313" key="9">
    <source>
        <dbReference type="EMBL" id="MCF4101287.1"/>
    </source>
</evidence>
<dbReference type="PANTHER" id="PTHR30582:SF2">
    <property type="entry name" value="L,D-TRANSPEPTIDASE YCIB-RELATED"/>
    <property type="match status" value="1"/>
</dbReference>
<comment type="caution">
    <text evidence="9">The sequence shown here is derived from an EMBL/GenBank/DDBJ whole genome shotgun (WGS) entry which is preliminary data.</text>
</comment>
<dbReference type="PROSITE" id="PS51257">
    <property type="entry name" value="PROKAR_LIPOPROTEIN"/>
    <property type="match status" value="1"/>
</dbReference>
<evidence type="ECO:0000256" key="3">
    <source>
        <dbReference type="ARBA" id="ARBA00022679"/>
    </source>
</evidence>
<evidence type="ECO:0000256" key="2">
    <source>
        <dbReference type="ARBA" id="ARBA00005992"/>
    </source>
</evidence>
<dbReference type="EMBL" id="JAKGTH010000007">
    <property type="protein sequence ID" value="MCF4101287.1"/>
    <property type="molecule type" value="Genomic_DNA"/>
</dbReference>
<evidence type="ECO:0000259" key="8">
    <source>
        <dbReference type="PROSITE" id="PS52029"/>
    </source>
</evidence>
<evidence type="ECO:0000256" key="1">
    <source>
        <dbReference type="ARBA" id="ARBA00004752"/>
    </source>
</evidence>
<dbReference type="RefSeq" id="WP_236133435.1">
    <property type="nucleotide sequence ID" value="NZ_JAKGTH010000007.1"/>
</dbReference>
<dbReference type="Proteomes" id="UP001179363">
    <property type="component" value="Unassembled WGS sequence"/>
</dbReference>
<keyword evidence="10" id="KW-1185">Reference proteome</keyword>
<keyword evidence="3" id="KW-0808">Transferase</keyword>
<reference evidence="9" key="1">
    <citation type="submission" date="2022-01" db="EMBL/GenBank/DDBJ databases">
        <title>Gillisia lutea sp. nov., isolated from marine plastic residues from the Malvarosa beach (Valencia, Spain).</title>
        <authorList>
            <person name="Vidal-Verdu A."/>
            <person name="Molina-Menor E."/>
            <person name="Satari L."/>
            <person name="Pascual J."/>
            <person name="Pereto J."/>
            <person name="Porcar M."/>
        </authorList>
    </citation>
    <scope>NUCLEOTIDE SEQUENCE</scope>
    <source>
        <strain evidence="9">M10.2A</strain>
    </source>
</reference>
<dbReference type="PANTHER" id="PTHR30582">
    <property type="entry name" value="L,D-TRANSPEPTIDASE"/>
    <property type="match status" value="1"/>
</dbReference>
<proteinExistence type="inferred from homology"/>
<protein>
    <submittedName>
        <fullName evidence="9">L,D-transpeptidase</fullName>
    </submittedName>
</protein>
<name>A0ABS9EGA5_9FLAO</name>
<dbReference type="InterPro" id="IPR038063">
    <property type="entry name" value="Transpep_catalytic_dom"/>
</dbReference>
<organism evidence="9 10">
    <name type="scientific">Gillisia lutea</name>
    <dbReference type="NCBI Taxonomy" id="2909668"/>
    <lineage>
        <taxon>Bacteria</taxon>
        <taxon>Pseudomonadati</taxon>
        <taxon>Bacteroidota</taxon>
        <taxon>Flavobacteriia</taxon>
        <taxon>Flavobacteriales</taxon>
        <taxon>Flavobacteriaceae</taxon>
        <taxon>Gillisia</taxon>
    </lineage>
</organism>
<keyword evidence="6 7" id="KW-0961">Cell wall biogenesis/degradation</keyword>
<dbReference type="Pfam" id="PF03734">
    <property type="entry name" value="YkuD"/>
    <property type="match status" value="1"/>
</dbReference>
<dbReference type="PROSITE" id="PS52029">
    <property type="entry name" value="LD_TPASE"/>
    <property type="match status" value="1"/>
</dbReference>
<keyword evidence="4 7" id="KW-0133">Cell shape</keyword>
<comment type="similarity">
    <text evidence="2">Belongs to the YkuD family.</text>
</comment>
<feature type="active site" description="Proton donor/acceptor" evidence="7">
    <location>
        <position position="205"/>
    </location>
</feature>
<gene>
    <name evidence="9" type="ORF">L1I30_06395</name>
</gene>
<dbReference type="InterPro" id="IPR050979">
    <property type="entry name" value="LD-transpeptidase"/>
</dbReference>
<dbReference type="SUPFAM" id="SSF141523">
    <property type="entry name" value="L,D-transpeptidase catalytic domain-like"/>
    <property type="match status" value="1"/>
</dbReference>
<keyword evidence="5 7" id="KW-0573">Peptidoglycan synthesis</keyword>
<dbReference type="CDD" id="cd16913">
    <property type="entry name" value="YkuD_like"/>
    <property type="match status" value="1"/>
</dbReference>
<evidence type="ECO:0000256" key="6">
    <source>
        <dbReference type="ARBA" id="ARBA00023316"/>
    </source>
</evidence>
<evidence type="ECO:0000256" key="5">
    <source>
        <dbReference type="ARBA" id="ARBA00022984"/>
    </source>
</evidence>
<evidence type="ECO:0000256" key="7">
    <source>
        <dbReference type="PROSITE-ProRule" id="PRU01373"/>
    </source>
</evidence>
<feature type="domain" description="L,D-TPase catalytic" evidence="8">
    <location>
        <begin position="132"/>
        <end position="253"/>
    </location>
</feature>
<evidence type="ECO:0000313" key="10">
    <source>
        <dbReference type="Proteomes" id="UP001179363"/>
    </source>
</evidence>
<accession>A0ABS9EGA5</accession>
<sequence length="312" mass="35658">MKTTTFLSKYKNASIYLVIFMVLFSCEKKSPEAEVITPKASQKDTVSAKKVNKKPKLIVNYKLDSLSNKAAIDSFQNSYTDNQKKLIFALNRMDSKRLRIGSPVVIPDTLDLDLIKYSPFPEKLSILDSLPKTLLISQRVQGFALYERGKLVKWGPVSSGKKSTPTPNGLHYANYKAKKKVSTVNDSWLLPYYFNFMNFEGVGVHQYSLPGYPASHACVRLYMEDAQYIYDWATQWELSGHAITKNGTPFMVFGEYDYKNPYPWRQLATNADSNNISEEEIETLKSYVAKYNEDPNNKVEDLIEEDELSLIQ</sequence>
<evidence type="ECO:0000256" key="4">
    <source>
        <dbReference type="ARBA" id="ARBA00022960"/>
    </source>
</evidence>